<feature type="transmembrane region" description="Helical" evidence="5">
    <location>
        <begin position="508"/>
        <end position="527"/>
    </location>
</feature>
<dbReference type="InterPro" id="IPR036259">
    <property type="entry name" value="MFS_trans_sf"/>
</dbReference>
<dbReference type="InterPro" id="IPR011701">
    <property type="entry name" value="MFS"/>
</dbReference>
<dbReference type="RefSeq" id="XP_001015811.1">
    <property type="nucleotide sequence ID" value="XM_001015811.1"/>
</dbReference>
<dbReference type="eggNOG" id="KOG0255">
    <property type="taxonomic scope" value="Eukaryota"/>
</dbReference>
<dbReference type="Gene3D" id="1.20.1250.20">
    <property type="entry name" value="MFS general substrate transporter like domains"/>
    <property type="match status" value="1"/>
</dbReference>
<dbReference type="GO" id="GO:0022857">
    <property type="term" value="F:transmembrane transporter activity"/>
    <property type="evidence" value="ECO:0007669"/>
    <property type="project" value="InterPro"/>
</dbReference>
<dbReference type="InParanoid" id="Q23FP4"/>
<dbReference type="EMBL" id="GG662704">
    <property type="protein sequence ID" value="EAR95566.1"/>
    <property type="molecule type" value="Genomic_DNA"/>
</dbReference>
<feature type="transmembrane region" description="Helical" evidence="5">
    <location>
        <begin position="55"/>
        <end position="77"/>
    </location>
</feature>
<feature type="transmembrane region" description="Helical" evidence="5">
    <location>
        <begin position="444"/>
        <end position="471"/>
    </location>
</feature>
<evidence type="ECO:0000313" key="8">
    <source>
        <dbReference type="Proteomes" id="UP000009168"/>
    </source>
</evidence>
<reference evidence="8" key="1">
    <citation type="journal article" date="2006" name="PLoS Biol.">
        <title>Macronuclear genome sequence of the ciliate Tetrahymena thermophila, a model eukaryote.</title>
        <authorList>
            <person name="Eisen J.A."/>
            <person name="Coyne R.S."/>
            <person name="Wu M."/>
            <person name="Wu D."/>
            <person name="Thiagarajan M."/>
            <person name="Wortman J.R."/>
            <person name="Badger J.H."/>
            <person name="Ren Q."/>
            <person name="Amedeo P."/>
            <person name="Jones K.M."/>
            <person name="Tallon L.J."/>
            <person name="Delcher A.L."/>
            <person name="Salzberg S.L."/>
            <person name="Silva J.C."/>
            <person name="Haas B.J."/>
            <person name="Majoros W.H."/>
            <person name="Farzad M."/>
            <person name="Carlton J.M."/>
            <person name="Smith R.K. Jr."/>
            <person name="Garg J."/>
            <person name="Pearlman R.E."/>
            <person name="Karrer K.M."/>
            <person name="Sun L."/>
            <person name="Manning G."/>
            <person name="Elde N.C."/>
            <person name="Turkewitz A.P."/>
            <person name="Asai D.J."/>
            <person name="Wilkes D.E."/>
            <person name="Wang Y."/>
            <person name="Cai H."/>
            <person name="Collins K."/>
            <person name="Stewart B.A."/>
            <person name="Lee S.R."/>
            <person name="Wilamowska K."/>
            <person name="Weinberg Z."/>
            <person name="Ruzzo W.L."/>
            <person name="Wloga D."/>
            <person name="Gaertig J."/>
            <person name="Frankel J."/>
            <person name="Tsao C.-C."/>
            <person name="Gorovsky M.A."/>
            <person name="Keeling P.J."/>
            <person name="Waller R.F."/>
            <person name="Patron N.J."/>
            <person name="Cherry J.M."/>
            <person name="Stover N.A."/>
            <person name="Krieger C.J."/>
            <person name="del Toro C."/>
            <person name="Ryder H.F."/>
            <person name="Williamson S.C."/>
            <person name="Barbeau R.A."/>
            <person name="Hamilton E.P."/>
            <person name="Orias E."/>
        </authorList>
    </citation>
    <scope>NUCLEOTIDE SEQUENCE [LARGE SCALE GENOMIC DNA]</scope>
    <source>
        <strain evidence="8">SB210</strain>
    </source>
</reference>
<gene>
    <name evidence="7" type="ORF">TTHERM_00079710</name>
</gene>
<feature type="transmembrane region" description="Helical" evidence="5">
    <location>
        <begin position="360"/>
        <end position="380"/>
    </location>
</feature>
<evidence type="ECO:0000256" key="4">
    <source>
        <dbReference type="ARBA" id="ARBA00023136"/>
    </source>
</evidence>
<dbReference type="STRING" id="312017.Q23FP4"/>
<comment type="subcellular location">
    <subcellularLocation>
        <location evidence="1">Membrane</location>
        <topology evidence="1">Multi-pass membrane protein</topology>
    </subcellularLocation>
</comment>
<keyword evidence="4 5" id="KW-0472">Membrane</keyword>
<proteinExistence type="predicted"/>
<dbReference type="KEGG" id="tet:TTHERM_00079710"/>
<dbReference type="Pfam" id="PF07690">
    <property type="entry name" value="MFS_1"/>
    <property type="match status" value="1"/>
</dbReference>
<keyword evidence="3 5" id="KW-1133">Transmembrane helix</keyword>
<keyword evidence="2 5" id="KW-0812">Transmembrane</keyword>
<dbReference type="HOGENOM" id="CLU_480221_0_0_1"/>
<evidence type="ECO:0000259" key="6">
    <source>
        <dbReference type="PROSITE" id="PS50850"/>
    </source>
</evidence>
<feature type="domain" description="Major facilitator superfamily (MFS) profile" evidence="6">
    <location>
        <begin position="64"/>
        <end position="535"/>
    </location>
</feature>
<evidence type="ECO:0000313" key="7">
    <source>
        <dbReference type="EMBL" id="EAR95566.1"/>
    </source>
</evidence>
<dbReference type="SUPFAM" id="SSF103473">
    <property type="entry name" value="MFS general substrate transporter"/>
    <property type="match status" value="1"/>
</dbReference>
<evidence type="ECO:0000256" key="1">
    <source>
        <dbReference type="ARBA" id="ARBA00004141"/>
    </source>
</evidence>
<dbReference type="GeneID" id="7831265"/>
<feature type="transmembrane region" description="Helical" evidence="5">
    <location>
        <begin position="386"/>
        <end position="405"/>
    </location>
</feature>
<dbReference type="PROSITE" id="PS50850">
    <property type="entry name" value="MFS"/>
    <property type="match status" value="1"/>
</dbReference>
<evidence type="ECO:0000256" key="2">
    <source>
        <dbReference type="ARBA" id="ARBA00022692"/>
    </source>
</evidence>
<evidence type="ECO:0000256" key="3">
    <source>
        <dbReference type="ARBA" id="ARBA00022989"/>
    </source>
</evidence>
<organism evidence="7 8">
    <name type="scientific">Tetrahymena thermophila (strain SB210)</name>
    <dbReference type="NCBI Taxonomy" id="312017"/>
    <lineage>
        <taxon>Eukaryota</taxon>
        <taxon>Sar</taxon>
        <taxon>Alveolata</taxon>
        <taxon>Ciliophora</taxon>
        <taxon>Intramacronucleata</taxon>
        <taxon>Oligohymenophorea</taxon>
        <taxon>Hymenostomatida</taxon>
        <taxon>Tetrahymenina</taxon>
        <taxon>Tetrahymenidae</taxon>
        <taxon>Tetrahymena</taxon>
    </lineage>
</organism>
<feature type="transmembrane region" description="Helical" evidence="5">
    <location>
        <begin position="483"/>
        <end position="502"/>
    </location>
</feature>
<accession>Q23FP4</accession>
<feature type="transmembrane region" description="Helical" evidence="5">
    <location>
        <begin position="249"/>
        <end position="270"/>
    </location>
</feature>
<dbReference type="AlphaFoldDB" id="Q23FP4"/>
<protein>
    <submittedName>
        <fullName evidence="7">MFS transporter</fullName>
    </submittedName>
</protein>
<dbReference type="GO" id="GO:0016020">
    <property type="term" value="C:membrane"/>
    <property type="evidence" value="ECO:0007669"/>
    <property type="project" value="UniProtKB-SubCell"/>
</dbReference>
<name>Q23FP4_TETTS</name>
<feature type="transmembrane region" description="Helical" evidence="5">
    <location>
        <begin position="222"/>
        <end position="243"/>
    </location>
</feature>
<feature type="transmembrane region" description="Helical" evidence="5">
    <location>
        <begin position="417"/>
        <end position="438"/>
    </location>
</feature>
<evidence type="ECO:0000256" key="5">
    <source>
        <dbReference type="SAM" id="Phobius"/>
    </source>
</evidence>
<dbReference type="Proteomes" id="UP000009168">
    <property type="component" value="Unassembled WGS sequence"/>
</dbReference>
<dbReference type="PANTHER" id="PTHR24064">
    <property type="entry name" value="SOLUTE CARRIER FAMILY 22 MEMBER"/>
    <property type="match status" value="1"/>
</dbReference>
<dbReference type="InterPro" id="IPR020846">
    <property type="entry name" value="MFS_dom"/>
</dbReference>
<keyword evidence="8" id="KW-1185">Reference proteome</keyword>
<sequence>MDYSADLSQKLLSKPFGDNQSQKSNNSHKTAQPYTVTIEAALFLCGNAHKYQFKVITLMSLTCLVAAFLNMGFPYLFDTPQVACYNSSQTKEEATYCSIENACSENTNYYYPDQNSNKSLTEQFDLICAEDSYEGISGALILLGGCIGSLYYADSTEKAGRQKVIKECMWIMAISSLLATFSINIYMFSLCLLFFGLGYRAFFNACIIYLTETTSNTIRQLAPNILSIGWALGQIIIAILAMINTSWYYFTFIYTAIPLLVLITFSRTIVESPRYLVMKKKFQEAKVAIISISKINFRPLPENLMLQEEIKQQAFKNNLDKILGGNKIMQQTQQNQGLIQTKVHSFKCLFEYNSLRIRTFILTYLWCLLSFAYFVSAFAIEHFAGNINVNLIGMGIGELIAYLYSGYISLRYPRKDIIRGILFTAGVIHLAFFVFLALDRTNSFVKIITFVSIIALRLAISTGNCVFNVYIAEVYPTSIRHYAFGYFGFATKLIAIFAPPFVQLCESIGTNPFIPLSIFFFIGIPMLTKLRETFEQALKEQVEEEESVFLQNDIPLISMAQKPVNLNR</sequence>
<dbReference type="OrthoDB" id="289899at2759"/>
<dbReference type="OMA" id="QYKTREN"/>